<feature type="compositionally biased region" description="Basic residues" evidence="1">
    <location>
        <begin position="322"/>
        <end position="335"/>
    </location>
</feature>
<evidence type="ECO:0000313" key="2">
    <source>
        <dbReference type="EMBL" id="POM73873.1"/>
    </source>
</evidence>
<dbReference type="AlphaFoldDB" id="A0A2P4Y7T8"/>
<dbReference type="EMBL" id="NCKW01004982">
    <property type="protein sequence ID" value="POM73873.1"/>
    <property type="molecule type" value="Genomic_DNA"/>
</dbReference>
<feature type="region of interest" description="Disordered" evidence="1">
    <location>
        <begin position="146"/>
        <end position="184"/>
    </location>
</feature>
<evidence type="ECO:0000313" key="3">
    <source>
        <dbReference type="Proteomes" id="UP000237271"/>
    </source>
</evidence>
<name>A0A2P4Y7T8_9STRA</name>
<dbReference type="OrthoDB" id="127003at2759"/>
<accession>A0A2P4Y7T8</accession>
<keyword evidence="3" id="KW-1185">Reference proteome</keyword>
<protein>
    <submittedName>
        <fullName evidence="2">Uncharacterized protein</fullName>
    </submittedName>
</protein>
<evidence type="ECO:0000256" key="1">
    <source>
        <dbReference type="SAM" id="MobiDB-lite"/>
    </source>
</evidence>
<sequence>MRGAAEETEQTKIHLTRDDYLLLVCWMENPAHFAMIHGCEKKTTVEAKTTKLDAFKQLTEHLHTTFKTPGLKLLSAESMKRRWNTYKSKFTKTLNIKRSETGMGLTQKELKSGLSIPAKLDKMCLHFARMESLFGEKHNVDAAATAVETSATSETEHDATEESQVASDSDSDEEQPAVSNGEIIRRVHRGVDHGGECNPLRAVERVQDLGISTEGDQTINEEEPEFRFDGYSPPPAMLPSNTGLDDLFEGEQSDIDQEAETTINRLAIQDDVLHDLHSRLAAEPDSVGFERRHDTLPNAASTATKNPSKKRATNKDLGSKKTSSKKRKTTKKRALRPITLTETDSESKSNVDQQSTAQGNRISITMAYAENTKARNDLFKRRLDQEENKENIRHVRWLEEKKAINREQEAVRRHELLMTLVQQDKDPQEIEKFLRIAGLEAHTPLAHVFNTSDEYNRREMRLRGLSAESLQAEGSEEVGE</sequence>
<comment type="caution">
    <text evidence="2">The sequence shown here is derived from an EMBL/GenBank/DDBJ whole genome shotgun (WGS) entry which is preliminary data.</text>
</comment>
<gene>
    <name evidence="2" type="ORF">PHPALM_9230</name>
</gene>
<feature type="compositionally biased region" description="Polar residues" evidence="1">
    <location>
        <begin position="348"/>
        <end position="358"/>
    </location>
</feature>
<organism evidence="2 3">
    <name type="scientific">Phytophthora palmivora</name>
    <dbReference type="NCBI Taxonomy" id="4796"/>
    <lineage>
        <taxon>Eukaryota</taxon>
        <taxon>Sar</taxon>
        <taxon>Stramenopiles</taxon>
        <taxon>Oomycota</taxon>
        <taxon>Peronosporomycetes</taxon>
        <taxon>Peronosporales</taxon>
        <taxon>Peronosporaceae</taxon>
        <taxon>Phytophthora</taxon>
    </lineage>
</organism>
<proteinExistence type="predicted"/>
<feature type="region of interest" description="Disordered" evidence="1">
    <location>
        <begin position="284"/>
        <end position="358"/>
    </location>
</feature>
<reference evidence="2 3" key="1">
    <citation type="journal article" date="2017" name="Genome Biol. Evol.">
        <title>Phytophthora megakarya and P. palmivora, closely related causal agents of cacao black pod rot, underwent increases in genome sizes and gene numbers by different mechanisms.</title>
        <authorList>
            <person name="Ali S.S."/>
            <person name="Shao J."/>
            <person name="Lary D.J."/>
            <person name="Kronmiller B."/>
            <person name="Shen D."/>
            <person name="Strem M.D."/>
            <person name="Amoako-Attah I."/>
            <person name="Akrofi A.Y."/>
            <person name="Begoude B.A."/>
            <person name="Ten Hoopen G.M."/>
            <person name="Coulibaly K."/>
            <person name="Kebe B.I."/>
            <person name="Melnick R.L."/>
            <person name="Guiltinan M.J."/>
            <person name="Tyler B.M."/>
            <person name="Meinhardt L.W."/>
            <person name="Bailey B.A."/>
        </authorList>
    </citation>
    <scope>NUCLEOTIDE SEQUENCE [LARGE SCALE GENOMIC DNA]</scope>
    <source>
        <strain evidence="3">sbr112.9</strain>
    </source>
</reference>
<feature type="compositionally biased region" description="Basic and acidic residues" evidence="1">
    <location>
        <begin position="284"/>
        <end position="295"/>
    </location>
</feature>
<dbReference type="Proteomes" id="UP000237271">
    <property type="component" value="Unassembled WGS sequence"/>
</dbReference>